<reference evidence="11" key="1">
    <citation type="submission" date="2023-11" db="EMBL/GenBank/DDBJ databases">
        <authorList>
            <person name="De Vega J J."/>
            <person name="De Vega J J."/>
        </authorList>
    </citation>
    <scope>NUCLEOTIDE SEQUENCE</scope>
</reference>
<organism evidence="11 12">
    <name type="scientific">Mycena citricolor</name>
    <dbReference type="NCBI Taxonomy" id="2018698"/>
    <lineage>
        <taxon>Eukaryota</taxon>
        <taxon>Fungi</taxon>
        <taxon>Dikarya</taxon>
        <taxon>Basidiomycota</taxon>
        <taxon>Agaricomycotina</taxon>
        <taxon>Agaricomycetes</taxon>
        <taxon>Agaricomycetidae</taxon>
        <taxon>Agaricales</taxon>
        <taxon>Marasmiineae</taxon>
        <taxon>Mycenaceae</taxon>
        <taxon>Mycena</taxon>
    </lineage>
</organism>
<dbReference type="InterPro" id="IPR039357">
    <property type="entry name" value="SRD5A/TECR"/>
</dbReference>
<keyword evidence="3" id="KW-0444">Lipid biosynthesis</keyword>
<proteinExistence type="inferred from homology"/>
<dbReference type="PANTHER" id="PTHR10556">
    <property type="entry name" value="3-OXO-5-ALPHA-STEROID 4-DEHYDROGENASE"/>
    <property type="match status" value="1"/>
</dbReference>
<keyword evidence="6" id="KW-0560">Oxidoreductase</keyword>
<comment type="similarity">
    <text evidence="2">Belongs to the steroid 5-alpha reductase family.</text>
</comment>
<keyword evidence="8 9" id="KW-0472">Membrane</keyword>
<sequence length="370" mass="41655">MAMMMVTDRLVSFSHHPRSRNLSALCLHLIMEAPATIQVEVYAGRKKTSLLRSLKLPITLTFPPSPPPTVRDVKASIAKAFPKLYVDRQKVSLPEAPKALSDESVIIFGPAGKAELVLGDLGPQIAWKTVFVVEYVRVSVIIQFVHPSHRTKLGPLIIHPLFYHLPQLIYRTDVQHSALQKSVYAMCILHFVKRELETLFLLPVFTDSRMRPCPPETSSKSASAHYWLLSGVFIAYDIYRPRFSAPLVAGTWRDGPILTLGWALWAFAELSNFKTHMITRALRPAGTTTRAVPMGYGFSAPFNLAAPNYFFEILAWTAVLGMTGSIGAGIFWVFSAGQMVQWALKKHRNYKKEFGDKYPRNRRAMIPFIL</sequence>
<dbReference type="Proteomes" id="UP001295794">
    <property type="component" value="Unassembled WGS sequence"/>
</dbReference>
<dbReference type="AlphaFoldDB" id="A0AAD2HLB8"/>
<evidence type="ECO:0000313" key="12">
    <source>
        <dbReference type="Proteomes" id="UP001295794"/>
    </source>
</evidence>
<evidence type="ECO:0000256" key="4">
    <source>
        <dbReference type="ARBA" id="ARBA00022692"/>
    </source>
</evidence>
<dbReference type="PROSITE" id="PS50244">
    <property type="entry name" value="S5A_REDUCTASE"/>
    <property type="match status" value="1"/>
</dbReference>
<dbReference type="GO" id="GO:0042761">
    <property type="term" value="P:very long-chain fatty acid biosynthetic process"/>
    <property type="evidence" value="ECO:0007669"/>
    <property type="project" value="TreeGrafter"/>
</dbReference>
<protein>
    <recommendedName>
        <fullName evidence="10">3-oxo-5-alpha-steroid 4-dehydrogenase C-terminal domain-containing protein</fullName>
    </recommendedName>
</protein>
<evidence type="ECO:0000256" key="1">
    <source>
        <dbReference type="ARBA" id="ARBA00004141"/>
    </source>
</evidence>
<evidence type="ECO:0000256" key="8">
    <source>
        <dbReference type="ARBA" id="ARBA00023136"/>
    </source>
</evidence>
<dbReference type="InterPro" id="IPR001104">
    <property type="entry name" value="3-oxo-5_a-steroid_4-DH_C"/>
</dbReference>
<dbReference type="Gene3D" id="3.10.20.90">
    <property type="entry name" value="Phosphatidylinositol 3-kinase Catalytic Subunit, Chain A, domain 1"/>
    <property type="match status" value="1"/>
</dbReference>
<keyword evidence="4 9" id="KW-0812">Transmembrane</keyword>
<dbReference type="EMBL" id="CAVNYO010000421">
    <property type="protein sequence ID" value="CAK5278017.1"/>
    <property type="molecule type" value="Genomic_DNA"/>
</dbReference>
<evidence type="ECO:0000256" key="6">
    <source>
        <dbReference type="ARBA" id="ARBA00023002"/>
    </source>
</evidence>
<feature type="domain" description="3-oxo-5-alpha-steroid 4-dehydrogenase C-terminal" evidence="10">
    <location>
        <begin position="224"/>
        <end position="370"/>
    </location>
</feature>
<comment type="caution">
    <text evidence="11">The sequence shown here is derived from an EMBL/GenBank/DDBJ whole genome shotgun (WGS) entry which is preliminary data.</text>
</comment>
<evidence type="ECO:0000256" key="2">
    <source>
        <dbReference type="ARBA" id="ARBA00007742"/>
    </source>
</evidence>
<dbReference type="GO" id="GO:0016020">
    <property type="term" value="C:membrane"/>
    <property type="evidence" value="ECO:0007669"/>
    <property type="project" value="UniProtKB-SubCell"/>
</dbReference>
<keyword evidence="12" id="KW-1185">Reference proteome</keyword>
<accession>A0AAD2HLB8</accession>
<evidence type="ECO:0000256" key="5">
    <source>
        <dbReference type="ARBA" id="ARBA00022989"/>
    </source>
</evidence>
<evidence type="ECO:0000313" key="11">
    <source>
        <dbReference type="EMBL" id="CAK5278017.1"/>
    </source>
</evidence>
<keyword evidence="7" id="KW-0443">Lipid metabolism</keyword>
<name>A0AAD2HLB8_9AGAR</name>
<dbReference type="PANTHER" id="PTHR10556:SF28">
    <property type="entry name" value="VERY-LONG-CHAIN ENOYL-COA REDUCTASE"/>
    <property type="match status" value="1"/>
</dbReference>
<dbReference type="GO" id="GO:0016627">
    <property type="term" value="F:oxidoreductase activity, acting on the CH-CH group of donors"/>
    <property type="evidence" value="ECO:0007669"/>
    <property type="project" value="InterPro"/>
</dbReference>
<feature type="transmembrane region" description="Helical" evidence="9">
    <location>
        <begin position="313"/>
        <end position="336"/>
    </location>
</feature>
<keyword evidence="5 9" id="KW-1133">Transmembrane helix</keyword>
<evidence type="ECO:0000256" key="9">
    <source>
        <dbReference type="SAM" id="Phobius"/>
    </source>
</evidence>
<evidence type="ECO:0000259" key="10">
    <source>
        <dbReference type="Pfam" id="PF02544"/>
    </source>
</evidence>
<evidence type="ECO:0000256" key="3">
    <source>
        <dbReference type="ARBA" id="ARBA00022516"/>
    </source>
</evidence>
<comment type="subcellular location">
    <subcellularLocation>
        <location evidence="1">Membrane</location>
        <topology evidence="1">Multi-pass membrane protein</topology>
    </subcellularLocation>
</comment>
<dbReference type="Pfam" id="PF02544">
    <property type="entry name" value="Steroid_dh"/>
    <property type="match status" value="1"/>
</dbReference>
<evidence type="ECO:0000256" key="7">
    <source>
        <dbReference type="ARBA" id="ARBA00023098"/>
    </source>
</evidence>
<gene>
    <name evidence="11" type="ORF">MYCIT1_LOCUS27234</name>
</gene>